<name>A0AAV4N102_CAEEX</name>
<evidence type="ECO:0000313" key="1">
    <source>
        <dbReference type="EMBL" id="GIX78452.1"/>
    </source>
</evidence>
<dbReference type="Proteomes" id="UP001054945">
    <property type="component" value="Unassembled WGS sequence"/>
</dbReference>
<accession>A0AAV4N102</accession>
<dbReference type="AlphaFoldDB" id="A0AAV4N102"/>
<gene>
    <name evidence="1" type="ORF">CEXT_439251</name>
</gene>
<organism evidence="1 2">
    <name type="scientific">Caerostris extrusa</name>
    <name type="common">Bark spider</name>
    <name type="synonym">Caerostris bankana</name>
    <dbReference type="NCBI Taxonomy" id="172846"/>
    <lineage>
        <taxon>Eukaryota</taxon>
        <taxon>Metazoa</taxon>
        <taxon>Ecdysozoa</taxon>
        <taxon>Arthropoda</taxon>
        <taxon>Chelicerata</taxon>
        <taxon>Arachnida</taxon>
        <taxon>Araneae</taxon>
        <taxon>Araneomorphae</taxon>
        <taxon>Entelegynae</taxon>
        <taxon>Araneoidea</taxon>
        <taxon>Araneidae</taxon>
        <taxon>Caerostris</taxon>
    </lineage>
</organism>
<dbReference type="EMBL" id="BPLR01002835">
    <property type="protein sequence ID" value="GIX78452.1"/>
    <property type="molecule type" value="Genomic_DNA"/>
</dbReference>
<sequence>MNLLLSPKTKLNFENQLPAIKKRNENTKRKKIISPLLKEEKAKTIILEGSVKIKDCSTQNKLEVKHPIILSVILSNKPEGSQRTKKKKTKN</sequence>
<reference evidence="1 2" key="1">
    <citation type="submission" date="2021-06" db="EMBL/GenBank/DDBJ databases">
        <title>Caerostris extrusa draft genome.</title>
        <authorList>
            <person name="Kono N."/>
            <person name="Arakawa K."/>
        </authorList>
    </citation>
    <scope>NUCLEOTIDE SEQUENCE [LARGE SCALE GENOMIC DNA]</scope>
</reference>
<keyword evidence="2" id="KW-1185">Reference proteome</keyword>
<comment type="caution">
    <text evidence="1">The sequence shown here is derived from an EMBL/GenBank/DDBJ whole genome shotgun (WGS) entry which is preliminary data.</text>
</comment>
<evidence type="ECO:0000313" key="2">
    <source>
        <dbReference type="Proteomes" id="UP001054945"/>
    </source>
</evidence>
<proteinExistence type="predicted"/>
<protein>
    <submittedName>
        <fullName evidence="1">Uncharacterized protein</fullName>
    </submittedName>
</protein>